<evidence type="ECO:0000256" key="1">
    <source>
        <dbReference type="SAM" id="MobiDB-lite"/>
    </source>
</evidence>
<evidence type="ECO:0000313" key="3">
    <source>
        <dbReference type="Proteomes" id="UP000075902"/>
    </source>
</evidence>
<dbReference type="AlphaFoldDB" id="A0A182TJI7"/>
<feature type="compositionally biased region" description="Polar residues" evidence="1">
    <location>
        <begin position="168"/>
        <end position="178"/>
    </location>
</feature>
<evidence type="ECO:0000313" key="2">
    <source>
        <dbReference type="EnsemblMetazoa" id="AMEC003464-PA"/>
    </source>
</evidence>
<feature type="compositionally biased region" description="Low complexity" evidence="1">
    <location>
        <begin position="136"/>
        <end position="167"/>
    </location>
</feature>
<organism evidence="2 3">
    <name type="scientific">Anopheles melas</name>
    <dbReference type="NCBI Taxonomy" id="34690"/>
    <lineage>
        <taxon>Eukaryota</taxon>
        <taxon>Metazoa</taxon>
        <taxon>Ecdysozoa</taxon>
        <taxon>Arthropoda</taxon>
        <taxon>Hexapoda</taxon>
        <taxon>Insecta</taxon>
        <taxon>Pterygota</taxon>
        <taxon>Neoptera</taxon>
        <taxon>Endopterygota</taxon>
        <taxon>Diptera</taxon>
        <taxon>Nematocera</taxon>
        <taxon>Culicoidea</taxon>
        <taxon>Culicidae</taxon>
        <taxon>Anophelinae</taxon>
        <taxon>Anopheles</taxon>
    </lineage>
</organism>
<name>A0A182TJI7_9DIPT</name>
<sequence>MMLVLRSSRDSPYSERKPLYFSPADFLCRQHFRRQVVDRFARCASSGRSPSEDESSPPPLLVAVRRCSSSASSSSSYCTTFPSSSPGFVSSACESPETERESASLRYVFSGLLLMSSLLSGLCISVSMLEPSVGSSSCSSSSSSSSTCGSSCSVASSSTSSSSSSSSDTIDSPSTPVL</sequence>
<keyword evidence="3" id="KW-1185">Reference proteome</keyword>
<reference evidence="2" key="2">
    <citation type="submission" date="2020-05" db="UniProtKB">
        <authorList>
            <consortium name="EnsemblMetazoa"/>
        </authorList>
    </citation>
    <scope>IDENTIFICATION</scope>
    <source>
        <strain evidence="2">CM1001059</strain>
    </source>
</reference>
<feature type="compositionally biased region" description="Low complexity" evidence="1">
    <location>
        <begin position="71"/>
        <end position="86"/>
    </location>
</feature>
<reference evidence="3" key="1">
    <citation type="submission" date="2014-01" db="EMBL/GenBank/DDBJ databases">
        <title>The Genome Sequence of Anopheles melas CM1001059_A (V2).</title>
        <authorList>
            <consortium name="The Broad Institute Genomics Platform"/>
            <person name="Neafsey D.E."/>
            <person name="Besansky N."/>
            <person name="Howell P."/>
            <person name="Walton C."/>
            <person name="Young S.K."/>
            <person name="Zeng Q."/>
            <person name="Gargeya S."/>
            <person name="Fitzgerald M."/>
            <person name="Haas B."/>
            <person name="Abouelleil A."/>
            <person name="Allen A.W."/>
            <person name="Alvarado L."/>
            <person name="Arachchi H.M."/>
            <person name="Berlin A.M."/>
            <person name="Chapman S.B."/>
            <person name="Gainer-Dewar J."/>
            <person name="Goldberg J."/>
            <person name="Griggs A."/>
            <person name="Gujja S."/>
            <person name="Hansen M."/>
            <person name="Howarth C."/>
            <person name="Imamovic A."/>
            <person name="Ireland A."/>
            <person name="Larimer J."/>
            <person name="McCowan C."/>
            <person name="Murphy C."/>
            <person name="Pearson M."/>
            <person name="Poon T.W."/>
            <person name="Priest M."/>
            <person name="Roberts A."/>
            <person name="Saif S."/>
            <person name="Shea T."/>
            <person name="Sisk P."/>
            <person name="Sykes S."/>
            <person name="Wortman J."/>
            <person name="Nusbaum C."/>
            <person name="Birren B."/>
        </authorList>
    </citation>
    <scope>NUCLEOTIDE SEQUENCE [LARGE SCALE GENOMIC DNA]</scope>
    <source>
        <strain evidence="3">CM1001059</strain>
    </source>
</reference>
<protein>
    <submittedName>
        <fullName evidence="2">Uncharacterized protein</fullName>
    </submittedName>
</protein>
<dbReference type="EnsemblMetazoa" id="AMEC003464-RA">
    <property type="protein sequence ID" value="AMEC003464-PA"/>
    <property type="gene ID" value="AMEC003464"/>
</dbReference>
<accession>A0A182TJI7</accession>
<feature type="region of interest" description="Disordered" evidence="1">
    <location>
        <begin position="71"/>
        <end position="93"/>
    </location>
</feature>
<dbReference type="VEuPathDB" id="VectorBase:AMEC003464"/>
<feature type="region of interest" description="Disordered" evidence="1">
    <location>
        <begin position="136"/>
        <end position="178"/>
    </location>
</feature>
<proteinExistence type="predicted"/>
<dbReference type="Proteomes" id="UP000075902">
    <property type="component" value="Unassembled WGS sequence"/>
</dbReference>